<sequence length="77" mass="8972">MRSNPSEQMCDAFRRLMTHDFYVVDPDTGEVLEGAERDRILALTKPWRNDLWKAFQPLDDGLNPIRAFHAGRLSLNR</sequence>
<keyword evidence="2" id="KW-1185">Reference proteome</keyword>
<organism evidence="1 2">
    <name type="scientific">Brevundimonas phage vB_BpoS-Kabachok</name>
    <dbReference type="NCBI Taxonomy" id="2948600"/>
    <lineage>
        <taxon>Viruses</taxon>
        <taxon>Duplodnaviria</taxon>
        <taxon>Heunggongvirae</taxon>
        <taxon>Uroviricota</taxon>
        <taxon>Caudoviricetes</taxon>
        <taxon>Jeanschmidtviridae</taxon>
        <taxon>Marchewkavirus</taxon>
        <taxon>Marchewkavirus kabachok</taxon>
    </lineage>
</organism>
<dbReference type="EMBL" id="ON529852">
    <property type="protein sequence ID" value="USN13894.1"/>
    <property type="molecule type" value="Genomic_DNA"/>
</dbReference>
<dbReference type="Proteomes" id="UP001056685">
    <property type="component" value="Segment"/>
</dbReference>
<evidence type="ECO:0000313" key="2">
    <source>
        <dbReference type="Proteomes" id="UP001056685"/>
    </source>
</evidence>
<reference evidence="1" key="1">
    <citation type="submission" date="2022-05" db="EMBL/GenBank/DDBJ databases">
        <authorList>
            <person name="Friedrich I."/>
            <person name="Poehlein A."/>
            <person name="Schneider D."/>
            <person name="Hertel R."/>
            <person name="Daniel R."/>
        </authorList>
    </citation>
    <scope>NUCLEOTIDE SEQUENCE</scope>
</reference>
<proteinExistence type="predicted"/>
<gene>
    <name evidence="1" type="ORF">KABACHOK_00580</name>
</gene>
<name>A0A9E7MPX3_9CAUD</name>
<accession>A0A9E7MPX3</accession>
<evidence type="ECO:0000313" key="1">
    <source>
        <dbReference type="EMBL" id="USN13894.1"/>
    </source>
</evidence>
<protein>
    <submittedName>
        <fullName evidence="1">Uncharacterized protein</fullName>
    </submittedName>
</protein>